<gene>
    <name evidence="17" type="ORF">J3R75_000421</name>
</gene>
<evidence type="ECO:0000256" key="2">
    <source>
        <dbReference type="ARBA" id="ARBA00022676"/>
    </source>
</evidence>
<name>A0AAE3VD50_9BACT</name>
<evidence type="ECO:0000256" key="16">
    <source>
        <dbReference type="SAM" id="Phobius"/>
    </source>
</evidence>
<feature type="transmembrane region" description="Helical" evidence="16">
    <location>
        <begin position="43"/>
        <end position="64"/>
    </location>
</feature>
<dbReference type="EMBL" id="JAUSVL010000001">
    <property type="protein sequence ID" value="MDQ0288314.1"/>
    <property type="molecule type" value="Genomic_DNA"/>
</dbReference>
<feature type="transmembrane region" description="Helical" evidence="16">
    <location>
        <begin position="113"/>
        <end position="139"/>
    </location>
</feature>
<evidence type="ECO:0000256" key="10">
    <source>
        <dbReference type="ARBA" id="ARBA00033270"/>
    </source>
</evidence>
<reference evidence="17" key="1">
    <citation type="submission" date="2023-07" db="EMBL/GenBank/DDBJ databases">
        <title>Genomic Encyclopedia of Type Strains, Phase IV (KMG-IV): sequencing the most valuable type-strain genomes for metagenomic binning, comparative biology and taxonomic classification.</title>
        <authorList>
            <person name="Goeker M."/>
        </authorList>
    </citation>
    <scope>NUCLEOTIDE SEQUENCE</scope>
    <source>
        <strain evidence="17">DSM 24202</strain>
    </source>
</reference>
<sequence length="402" mass="43943">MKYPRIITFLVGLIITALLCIGLTMVYSTTYDLHGNAYMIRQALWILIGLSGLALVAFCPLEYLCKAAPYILVAVVASLAYLFAANVAARLVSRDILRFFPLVPGEIKGAMRWLRLGPISIQPSEFAKFALILFLAAYYGTRSKTQVERFVEGVAVPVLVIGVVLGLILLGGDLSTTVITGVTAYSILFLAGVRLRYLVLLASLGVALGVTAINLSPERLSRITSYKAAEEQKMGDGYQLWRSQLTLGSGGLWGRGFTRSVMKQFYLPDARTDFIMAVLGEEFGYVGFCVVLLLHVGLLVCVVEISKMCRDRVGVLMTMGTGILIASQALTNFSVVSGWCPTTGLTAPFLSYGGSSMIAMLLCVGLLFNTCRRNLDRMWQELLSMRVVPTYKAFAMKTHSTQ</sequence>
<keyword evidence="18" id="KW-1185">Reference proteome</keyword>
<evidence type="ECO:0000256" key="7">
    <source>
        <dbReference type="ARBA" id="ARBA00022989"/>
    </source>
</evidence>
<evidence type="ECO:0000256" key="15">
    <source>
        <dbReference type="ARBA" id="ARBA00049902"/>
    </source>
</evidence>
<evidence type="ECO:0000256" key="11">
    <source>
        <dbReference type="ARBA" id="ARBA00038053"/>
    </source>
</evidence>
<feature type="transmembrane region" description="Helical" evidence="16">
    <location>
        <begin position="315"/>
        <end position="337"/>
    </location>
</feature>
<comment type="subcellular location">
    <subcellularLocation>
        <location evidence="1">Membrane</location>
        <topology evidence="1">Multi-pass membrane protein</topology>
    </subcellularLocation>
</comment>
<evidence type="ECO:0000313" key="18">
    <source>
        <dbReference type="Proteomes" id="UP001238163"/>
    </source>
</evidence>
<evidence type="ECO:0000256" key="8">
    <source>
        <dbReference type="ARBA" id="ARBA00023136"/>
    </source>
</evidence>
<feature type="transmembrane region" description="Helical" evidence="16">
    <location>
        <begin position="159"/>
        <end position="190"/>
    </location>
</feature>
<comment type="catalytic activity">
    <reaction evidence="15">
        <text>[GlcNAc-(1-&gt;4)-Mur2Ac(oyl-L-Ala-gamma-D-Glu-L-Lys-D-Ala-D-Ala)](n)-di-trans,octa-cis-undecaprenyl diphosphate + beta-D-GlcNAc-(1-&gt;4)-Mur2Ac(oyl-L-Ala-gamma-D-Glu-L-Lys-D-Ala-D-Ala)-di-trans,octa-cis-undecaprenyl diphosphate = [GlcNAc-(1-&gt;4)-Mur2Ac(oyl-L-Ala-gamma-D-Glu-L-Lys-D-Ala-D-Ala)](n+1)-di-trans,octa-cis-undecaprenyl diphosphate + di-trans,octa-cis-undecaprenyl diphosphate + H(+)</text>
        <dbReference type="Rhea" id="RHEA:23708"/>
        <dbReference type="Rhea" id="RHEA-COMP:9602"/>
        <dbReference type="Rhea" id="RHEA-COMP:9603"/>
        <dbReference type="ChEBI" id="CHEBI:15378"/>
        <dbReference type="ChEBI" id="CHEBI:58405"/>
        <dbReference type="ChEBI" id="CHEBI:60033"/>
        <dbReference type="ChEBI" id="CHEBI:78435"/>
        <dbReference type="EC" id="2.4.99.28"/>
    </reaction>
</comment>
<dbReference type="PANTHER" id="PTHR30474:SF2">
    <property type="entry name" value="PEPTIDOGLYCAN GLYCOSYLTRANSFERASE FTSW-RELATED"/>
    <property type="match status" value="1"/>
</dbReference>
<dbReference type="GO" id="GO:0015648">
    <property type="term" value="F:lipid-linked peptidoglycan transporter activity"/>
    <property type="evidence" value="ECO:0007669"/>
    <property type="project" value="TreeGrafter"/>
</dbReference>
<evidence type="ECO:0000256" key="3">
    <source>
        <dbReference type="ARBA" id="ARBA00022679"/>
    </source>
</evidence>
<keyword evidence="2" id="KW-0328">Glycosyltransferase</keyword>
<keyword evidence="4 16" id="KW-0812">Transmembrane</keyword>
<evidence type="ECO:0000313" key="17">
    <source>
        <dbReference type="EMBL" id="MDQ0288314.1"/>
    </source>
</evidence>
<evidence type="ECO:0000256" key="13">
    <source>
        <dbReference type="ARBA" id="ARBA00041418"/>
    </source>
</evidence>
<evidence type="ECO:0000256" key="5">
    <source>
        <dbReference type="ARBA" id="ARBA00022960"/>
    </source>
</evidence>
<comment type="caution">
    <text evidence="17">The sequence shown here is derived from an EMBL/GenBank/DDBJ whole genome shotgun (WGS) entry which is preliminary data.</text>
</comment>
<keyword evidence="5" id="KW-0133">Cell shape</keyword>
<dbReference type="GO" id="GO:0008955">
    <property type="term" value="F:peptidoglycan glycosyltransferase activity"/>
    <property type="evidence" value="ECO:0007669"/>
    <property type="project" value="UniProtKB-EC"/>
</dbReference>
<comment type="similarity">
    <text evidence="11">Belongs to the SEDS family. FtsW subfamily.</text>
</comment>
<dbReference type="Proteomes" id="UP001238163">
    <property type="component" value="Unassembled WGS sequence"/>
</dbReference>
<evidence type="ECO:0000256" key="4">
    <source>
        <dbReference type="ARBA" id="ARBA00022692"/>
    </source>
</evidence>
<dbReference type="GO" id="GO:0051301">
    <property type="term" value="P:cell division"/>
    <property type="evidence" value="ECO:0007669"/>
    <property type="project" value="UniProtKB-KW"/>
</dbReference>
<keyword evidence="17" id="KW-0131">Cell cycle</keyword>
<feature type="transmembrane region" description="Helical" evidence="16">
    <location>
        <begin position="70"/>
        <end position="92"/>
    </location>
</feature>
<protein>
    <recommendedName>
        <fullName evidence="12">Probable peptidoglycan glycosyltransferase FtsW</fullName>
        <ecNumber evidence="14">2.4.99.28</ecNumber>
    </recommendedName>
    <alternativeName>
        <fullName evidence="13">Cell division protein FtsW</fullName>
    </alternativeName>
    <alternativeName>
        <fullName evidence="10">Cell wall polymerase</fullName>
    </alternativeName>
    <alternativeName>
        <fullName evidence="9">Peptidoglycan polymerase</fullName>
    </alternativeName>
</protein>
<evidence type="ECO:0000256" key="9">
    <source>
        <dbReference type="ARBA" id="ARBA00032370"/>
    </source>
</evidence>
<dbReference type="EC" id="2.4.99.28" evidence="14"/>
<feature type="transmembrane region" description="Helical" evidence="16">
    <location>
        <begin position="349"/>
        <end position="368"/>
    </location>
</feature>
<dbReference type="AlphaFoldDB" id="A0AAE3VD50"/>
<feature type="transmembrane region" description="Helical" evidence="16">
    <location>
        <begin position="283"/>
        <end position="303"/>
    </location>
</feature>
<keyword evidence="8 16" id="KW-0472">Membrane</keyword>
<keyword evidence="6" id="KW-0573">Peptidoglycan synthesis</keyword>
<feature type="transmembrane region" description="Helical" evidence="16">
    <location>
        <begin position="197"/>
        <end position="216"/>
    </location>
</feature>
<dbReference type="RefSeq" id="WP_307259636.1">
    <property type="nucleotide sequence ID" value="NZ_JAUSVL010000001.1"/>
</dbReference>
<proteinExistence type="inferred from homology"/>
<evidence type="ECO:0000256" key="12">
    <source>
        <dbReference type="ARBA" id="ARBA00041185"/>
    </source>
</evidence>
<keyword evidence="7 16" id="KW-1133">Transmembrane helix</keyword>
<dbReference type="Pfam" id="PF01098">
    <property type="entry name" value="FTSW_RODA_SPOVE"/>
    <property type="match status" value="1"/>
</dbReference>
<keyword evidence="17" id="KW-0132">Cell division</keyword>
<dbReference type="GO" id="GO:0005886">
    <property type="term" value="C:plasma membrane"/>
    <property type="evidence" value="ECO:0007669"/>
    <property type="project" value="TreeGrafter"/>
</dbReference>
<dbReference type="GO" id="GO:0032153">
    <property type="term" value="C:cell division site"/>
    <property type="evidence" value="ECO:0007669"/>
    <property type="project" value="TreeGrafter"/>
</dbReference>
<evidence type="ECO:0000256" key="1">
    <source>
        <dbReference type="ARBA" id="ARBA00004141"/>
    </source>
</evidence>
<accession>A0AAE3VD50</accession>
<dbReference type="InterPro" id="IPR001182">
    <property type="entry name" value="FtsW/RodA"/>
</dbReference>
<evidence type="ECO:0000256" key="6">
    <source>
        <dbReference type="ARBA" id="ARBA00022984"/>
    </source>
</evidence>
<organism evidence="17 18">
    <name type="scientific">Oligosphaera ethanolica</name>
    <dbReference type="NCBI Taxonomy" id="760260"/>
    <lineage>
        <taxon>Bacteria</taxon>
        <taxon>Pseudomonadati</taxon>
        <taxon>Lentisphaerota</taxon>
        <taxon>Oligosphaeria</taxon>
        <taxon>Oligosphaerales</taxon>
        <taxon>Oligosphaeraceae</taxon>
        <taxon>Oligosphaera</taxon>
    </lineage>
</organism>
<dbReference type="GO" id="GO:0009252">
    <property type="term" value="P:peptidoglycan biosynthetic process"/>
    <property type="evidence" value="ECO:0007669"/>
    <property type="project" value="UniProtKB-KW"/>
</dbReference>
<dbReference type="PANTHER" id="PTHR30474">
    <property type="entry name" value="CELL CYCLE PROTEIN"/>
    <property type="match status" value="1"/>
</dbReference>
<dbReference type="GO" id="GO:0008360">
    <property type="term" value="P:regulation of cell shape"/>
    <property type="evidence" value="ECO:0007669"/>
    <property type="project" value="UniProtKB-KW"/>
</dbReference>
<keyword evidence="3" id="KW-0808">Transferase</keyword>
<evidence type="ECO:0000256" key="14">
    <source>
        <dbReference type="ARBA" id="ARBA00044770"/>
    </source>
</evidence>
<feature type="transmembrane region" description="Helical" evidence="16">
    <location>
        <begin position="6"/>
        <end position="31"/>
    </location>
</feature>